<dbReference type="EMBL" id="CACVKT020002039">
    <property type="protein sequence ID" value="CAC5374625.1"/>
    <property type="molecule type" value="Genomic_DNA"/>
</dbReference>
<organism evidence="1 2">
    <name type="scientific">Mytilus coruscus</name>
    <name type="common">Sea mussel</name>
    <dbReference type="NCBI Taxonomy" id="42192"/>
    <lineage>
        <taxon>Eukaryota</taxon>
        <taxon>Metazoa</taxon>
        <taxon>Spiralia</taxon>
        <taxon>Lophotrochozoa</taxon>
        <taxon>Mollusca</taxon>
        <taxon>Bivalvia</taxon>
        <taxon>Autobranchia</taxon>
        <taxon>Pteriomorphia</taxon>
        <taxon>Mytilida</taxon>
        <taxon>Mytiloidea</taxon>
        <taxon>Mytilidae</taxon>
        <taxon>Mytilinae</taxon>
        <taxon>Mytilus</taxon>
    </lineage>
</organism>
<sequence length="215" mass="24254">MLGTCESVVALPEFRQDRCAGVNIIPSSQLENDENGVPEHLQDLLTRSGTHLTPKEQTTLAELLNKYQDVFSRSPEDIEELIKLNTALILEMLVQTANAAVIWMKNFEKPTGQTARWLQELGTYDLNVIHRPGLKHTNTDTQSRVPCTSCLNQQTQNDVQNIDEDSKEAVIPKCTPLNQIRAVTRSRQVNVSAEPMKIKDFVIDGWDQTTLRQSQ</sequence>
<reference evidence="1 2" key="1">
    <citation type="submission" date="2020-06" db="EMBL/GenBank/DDBJ databases">
        <authorList>
            <person name="Li R."/>
            <person name="Bekaert M."/>
        </authorList>
    </citation>
    <scope>NUCLEOTIDE SEQUENCE [LARGE SCALE GENOMIC DNA]</scope>
    <source>
        <strain evidence="2">wild</strain>
    </source>
</reference>
<gene>
    <name evidence="1" type="ORF">MCOR_11938</name>
</gene>
<accession>A0A6J8AW25</accession>
<dbReference type="OrthoDB" id="6783748at2759"/>
<keyword evidence="2" id="KW-1185">Reference proteome</keyword>
<evidence type="ECO:0000313" key="2">
    <source>
        <dbReference type="Proteomes" id="UP000507470"/>
    </source>
</evidence>
<dbReference type="AlphaFoldDB" id="A0A6J8AW25"/>
<name>A0A6J8AW25_MYTCO</name>
<dbReference type="Proteomes" id="UP000507470">
    <property type="component" value="Unassembled WGS sequence"/>
</dbReference>
<evidence type="ECO:0000313" key="1">
    <source>
        <dbReference type="EMBL" id="CAC5374625.1"/>
    </source>
</evidence>
<protein>
    <submittedName>
        <fullName evidence="1">Uncharacterized protein</fullName>
    </submittedName>
</protein>
<proteinExistence type="predicted"/>